<feature type="transmembrane region" description="Helical" evidence="9">
    <location>
        <begin position="92"/>
        <end position="114"/>
    </location>
</feature>
<dbReference type="EC" id="2.3.1.269" evidence="9"/>
<comment type="pathway">
    <text evidence="9">Protein modification; lipoprotein biosynthesis (N-acyl transfer).</text>
</comment>
<evidence type="ECO:0000256" key="1">
    <source>
        <dbReference type="ARBA" id="ARBA00004651"/>
    </source>
</evidence>
<dbReference type="AlphaFoldDB" id="A0A0H5CZ90"/>
<dbReference type="CDD" id="cd07571">
    <property type="entry name" value="ALP_N-acyl_transferase"/>
    <property type="match status" value="1"/>
</dbReference>
<dbReference type="InterPro" id="IPR004563">
    <property type="entry name" value="Apolipo_AcylTrfase"/>
</dbReference>
<comment type="similarity">
    <text evidence="2 9">Belongs to the CN hydrolase family. Apolipoprotein N-acyltransferase subfamily.</text>
</comment>
<evidence type="ECO:0000256" key="7">
    <source>
        <dbReference type="ARBA" id="ARBA00023136"/>
    </source>
</evidence>
<dbReference type="GO" id="GO:0005886">
    <property type="term" value="C:plasma membrane"/>
    <property type="evidence" value="ECO:0007669"/>
    <property type="project" value="UniProtKB-SubCell"/>
</dbReference>
<dbReference type="EMBL" id="CVRL01000013">
    <property type="protein sequence ID" value="CRL10352.1"/>
    <property type="molecule type" value="Genomic_DNA"/>
</dbReference>
<dbReference type="Pfam" id="PF20154">
    <property type="entry name" value="LNT_N"/>
    <property type="match status" value="1"/>
</dbReference>
<gene>
    <name evidence="11" type="primary">lnt_2</name>
    <name evidence="9" type="synonym">lnt</name>
    <name evidence="11" type="ORF">NIT7321_01196</name>
</gene>
<evidence type="ECO:0000313" key="11">
    <source>
        <dbReference type="EMBL" id="CRL10352.1"/>
    </source>
</evidence>
<evidence type="ECO:0000256" key="5">
    <source>
        <dbReference type="ARBA" id="ARBA00022692"/>
    </source>
</evidence>
<keyword evidence="5 9" id="KW-0812">Transmembrane</keyword>
<comment type="subcellular location">
    <subcellularLocation>
        <location evidence="1 9">Cell membrane</location>
        <topology evidence="1 9">Multi-pass membrane protein</topology>
    </subcellularLocation>
</comment>
<feature type="domain" description="CN hydrolase" evidence="10">
    <location>
        <begin position="224"/>
        <end position="461"/>
    </location>
</feature>
<dbReference type="NCBIfam" id="TIGR00546">
    <property type="entry name" value="lnt"/>
    <property type="match status" value="1"/>
</dbReference>
<dbReference type="PANTHER" id="PTHR38686">
    <property type="entry name" value="APOLIPOPROTEIN N-ACYLTRANSFERASE"/>
    <property type="match status" value="1"/>
</dbReference>
<dbReference type="InterPro" id="IPR045378">
    <property type="entry name" value="LNT_N"/>
</dbReference>
<keyword evidence="7 9" id="KW-0472">Membrane</keyword>
<keyword evidence="8 9" id="KW-0012">Acyltransferase</keyword>
<dbReference type="InterPro" id="IPR036526">
    <property type="entry name" value="C-N_Hydrolase_sf"/>
</dbReference>
<keyword evidence="12" id="KW-1185">Reference proteome</keyword>
<keyword evidence="3 9" id="KW-1003">Cell membrane</keyword>
<protein>
    <recommendedName>
        <fullName evidence="9">Apolipoprotein N-acyltransferase</fullName>
        <shortName evidence="9">ALP N-acyltransferase</shortName>
        <ecNumber evidence="9">2.3.1.269</ecNumber>
    </recommendedName>
</protein>
<dbReference type="Pfam" id="PF00795">
    <property type="entry name" value="CN_hydrolase"/>
    <property type="match status" value="1"/>
</dbReference>
<comment type="function">
    <text evidence="9">Catalyzes the phospholipid dependent N-acylation of the N-terminal cysteine of apolipoprotein, the last step in lipoprotein maturation.</text>
</comment>
<evidence type="ECO:0000256" key="8">
    <source>
        <dbReference type="ARBA" id="ARBA00023315"/>
    </source>
</evidence>
<feature type="transmembrane region" description="Helical" evidence="9">
    <location>
        <begin position="25"/>
        <end position="48"/>
    </location>
</feature>
<feature type="transmembrane region" description="Helical" evidence="9">
    <location>
        <begin position="164"/>
        <end position="184"/>
    </location>
</feature>
<evidence type="ECO:0000256" key="3">
    <source>
        <dbReference type="ARBA" id="ARBA00022475"/>
    </source>
</evidence>
<sequence length="498" mass="53470">MAKALRLADRGGAAARLIGACTSGAALALALAPFHFIWLVPLCLGLIGRQALSLEGWKQGAFYGWLLGTSYFVVAMVWIYEPFQIDAERYAWMAPFAVVGLAAGLALFWAAAFAAATKWGRGAARILVLIATLSLAEFGRAYLLTGLPWAAFAQFWIDTPVAQMLPLIGPQGVAVLTLIAFLPLGLLSLRPVLAVLPLAATVLCVALVPSPPAVDMTDKTIRLVQPNAPQDEKWHPDLRWSFVQRQVEYTSAPGDVDLIVWPETAVPLMLHYAEDVLTQISAAAGQTPLFLGIQRREAGQYFNSAILLEEGGAPSQIYDKAHLVPFGEYVPAGNLMARFGIHGFASQAGAGYAAGPGPQVIDLPIGKALPLICYEAVFPQDVNAAPERADVLIQITNDAWFGTYSGPFQHFVQARMRALEQGLPMVRVANTGISAMIDPYGRIVDSLPLGVAGYIDVPLPAPLAPTLYARTGDIWVFLFCILLCVGGMAFSQSIARRS</sequence>
<dbReference type="HAMAP" id="MF_01148">
    <property type="entry name" value="Lnt"/>
    <property type="match status" value="1"/>
</dbReference>
<keyword evidence="4 9" id="KW-0808">Transferase</keyword>
<dbReference type="UniPathway" id="UPA00666"/>
<keyword evidence="6 9" id="KW-1133">Transmembrane helix</keyword>
<name>A0A0H5CZ90_9RHOB</name>
<comment type="catalytic activity">
    <reaction evidence="9">
        <text>N-terminal S-1,2-diacyl-sn-glyceryl-L-cysteinyl-[lipoprotein] + a glycerophospholipid = N-acyl-S-1,2-diacyl-sn-glyceryl-L-cysteinyl-[lipoprotein] + a 2-acyl-sn-glycero-3-phospholipid + H(+)</text>
        <dbReference type="Rhea" id="RHEA:48228"/>
        <dbReference type="Rhea" id="RHEA-COMP:14681"/>
        <dbReference type="Rhea" id="RHEA-COMP:14684"/>
        <dbReference type="ChEBI" id="CHEBI:15378"/>
        <dbReference type="ChEBI" id="CHEBI:136912"/>
        <dbReference type="ChEBI" id="CHEBI:140656"/>
        <dbReference type="ChEBI" id="CHEBI:140657"/>
        <dbReference type="ChEBI" id="CHEBI:140660"/>
        <dbReference type="EC" id="2.3.1.269"/>
    </reaction>
</comment>
<reference evidence="12" key="1">
    <citation type="submission" date="2015-05" db="EMBL/GenBank/DDBJ databases">
        <authorList>
            <person name="Rodrigo-Torres Lidia"/>
            <person name="Arahal R.David."/>
        </authorList>
    </citation>
    <scope>NUCLEOTIDE SEQUENCE [LARGE SCALE GENOMIC DNA]</scope>
    <source>
        <strain evidence="12">CECT 7321</strain>
    </source>
</reference>
<feature type="transmembrane region" description="Helical" evidence="9">
    <location>
        <begin position="191"/>
        <end position="209"/>
    </location>
</feature>
<dbReference type="SUPFAM" id="SSF56317">
    <property type="entry name" value="Carbon-nitrogen hydrolase"/>
    <property type="match status" value="1"/>
</dbReference>
<proteinExistence type="inferred from homology"/>
<keyword evidence="11" id="KW-0449">Lipoprotein</keyword>
<feature type="transmembrane region" description="Helical" evidence="9">
    <location>
        <begin position="126"/>
        <end position="144"/>
    </location>
</feature>
<dbReference type="RefSeq" id="WP_110884683.1">
    <property type="nucleotide sequence ID" value="NZ_CVRL01000013.1"/>
</dbReference>
<dbReference type="InterPro" id="IPR003010">
    <property type="entry name" value="C-N_Hydrolase"/>
</dbReference>
<feature type="transmembrane region" description="Helical" evidence="9">
    <location>
        <begin position="474"/>
        <end position="495"/>
    </location>
</feature>
<organism evidence="11 12">
    <name type="scientific">Phaeobacter italicus</name>
    <dbReference type="NCBI Taxonomy" id="481446"/>
    <lineage>
        <taxon>Bacteria</taxon>
        <taxon>Pseudomonadati</taxon>
        <taxon>Pseudomonadota</taxon>
        <taxon>Alphaproteobacteria</taxon>
        <taxon>Rhodobacterales</taxon>
        <taxon>Roseobacteraceae</taxon>
        <taxon>Phaeobacter</taxon>
    </lineage>
</organism>
<evidence type="ECO:0000256" key="4">
    <source>
        <dbReference type="ARBA" id="ARBA00022679"/>
    </source>
</evidence>
<evidence type="ECO:0000313" key="12">
    <source>
        <dbReference type="Proteomes" id="UP000043764"/>
    </source>
</evidence>
<accession>A0A0H5CZ90</accession>
<dbReference type="Proteomes" id="UP000043764">
    <property type="component" value="Unassembled WGS sequence"/>
</dbReference>
<dbReference type="GO" id="GO:0042158">
    <property type="term" value="P:lipoprotein biosynthetic process"/>
    <property type="evidence" value="ECO:0007669"/>
    <property type="project" value="UniProtKB-UniRule"/>
</dbReference>
<dbReference type="PROSITE" id="PS50263">
    <property type="entry name" value="CN_HYDROLASE"/>
    <property type="match status" value="1"/>
</dbReference>
<dbReference type="Gene3D" id="3.60.110.10">
    <property type="entry name" value="Carbon-nitrogen hydrolase"/>
    <property type="match status" value="1"/>
</dbReference>
<dbReference type="PANTHER" id="PTHR38686:SF1">
    <property type="entry name" value="APOLIPOPROTEIN N-ACYLTRANSFERASE"/>
    <property type="match status" value="1"/>
</dbReference>
<feature type="transmembrane region" description="Helical" evidence="9">
    <location>
        <begin position="60"/>
        <end position="80"/>
    </location>
</feature>
<dbReference type="STRING" id="481446.NIT7645_02548"/>
<dbReference type="GO" id="GO:0016410">
    <property type="term" value="F:N-acyltransferase activity"/>
    <property type="evidence" value="ECO:0007669"/>
    <property type="project" value="UniProtKB-UniRule"/>
</dbReference>
<evidence type="ECO:0000256" key="9">
    <source>
        <dbReference type="HAMAP-Rule" id="MF_01148"/>
    </source>
</evidence>
<evidence type="ECO:0000256" key="6">
    <source>
        <dbReference type="ARBA" id="ARBA00022989"/>
    </source>
</evidence>
<evidence type="ECO:0000256" key="2">
    <source>
        <dbReference type="ARBA" id="ARBA00010065"/>
    </source>
</evidence>
<evidence type="ECO:0000259" key="10">
    <source>
        <dbReference type="PROSITE" id="PS50263"/>
    </source>
</evidence>